<accession>H5SLE6</accession>
<keyword evidence="1" id="KW-0805">Transcription regulation</keyword>
<dbReference type="InterPro" id="IPR019887">
    <property type="entry name" value="Tscrpt_reg_AsnC/Lrp_C"/>
</dbReference>
<dbReference type="EMBL" id="AP011763">
    <property type="protein sequence ID" value="BAL56982.1"/>
    <property type="molecule type" value="Genomic_DNA"/>
</dbReference>
<dbReference type="GO" id="GO:0043565">
    <property type="term" value="F:sequence-specific DNA binding"/>
    <property type="evidence" value="ECO:0007669"/>
    <property type="project" value="InterPro"/>
</dbReference>
<evidence type="ECO:0000256" key="3">
    <source>
        <dbReference type="ARBA" id="ARBA00023163"/>
    </source>
</evidence>
<dbReference type="InterPro" id="IPR000485">
    <property type="entry name" value="AsnC-type_HTH_dom"/>
</dbReference>
<name>H5SLE6_9ZZZZ</name>
<evidence type="ECO:0000256" key="1">
    <source>
        <dbReference type="ARBA" id="ARBA00023015"/>
    </source>
</evidence>
<dbReference type="Gene3D" id="1.10.10.10">
    <property type="entry name" value="Winged helix-like DNA-binding domain superfamily/Winged helix DNA-binding domain"/>
    <property type="match status" value="1"/>
</dbReference>
<evidence type="ECO:0000256" key="2">
    <source>
        <dbReference type="ARBA" id="ARBA00023125"/>
    </source>
</evidence>
<dbReference type="GO" id="GO:0043200">
    <property type="term" value="P:response to amino acid"/>
    <property type="evidence" value="ECO:0007669"/>
    <property type="project" value="TreeGrafter"/>
</dbReference>
<gene>
    <name evidence="5" type="ORF">HGMM_F46A05C21</name>
</gene>
<dbReference type="PROSITE" id="PS50956">
    <property type="entry name" value="HTH_ASNC_2"/>
    <property type="match status" value="1"/>
</dbReference>
<evidence type="ECO:0000313" key="5">
    <source>
        <dbReference type="EMBL" id="BAL56982.1"/>
    </source>
</evidence>
<dbReference type="PANTHER" id="PTHR30154:SF34">
    <property type="entry name" value="TRANSCRIPTIONAL REGULATOR AZLB"/>
    <property type="match status" value="1"/>
</dbReference>
<dbReference type="PRINTS" id="PR00033">
    <property type="entry name" value="HTHASNC"/>
</dbReference>
<dbReference type="SMART" id="SM00344">
    <property type="entry name" value="HTH_ASNC"/>
    <property type="match status" value="1"/>
</dbReference>
<dbReference type="Pfam" id="PF01037">
    <property type="entry name" value="AsnC_trans_reg"/>
    <property type="match status" value="1"/>
</dbReference>
<dbReference type="AlphaFoldDB" id="H5SLE6"/>
<dbReference type="InterPro" id="IPR019888">
    <property type="entry name" value="Tscrpt_reg_AsnC-like"/>
</dbReference>
<organism evidence="5">
    <name type="scientific">uncultured prokaryote</name>
    <dbReference type="NCBI Taxonomy" id="198431"/>
    <lineage>
        <taxon>unclassified sequences</taxon>
        <taxon>environmental samples</taxon>
    </lineage>
</organism>
<evidence type="ECO:0000259" key="4">
    <source>
        <dbReference type="PROSITE" id="PS50956"/>
    </source>
</evidence>
<dbReference type="InterPro" id="IPR011991">
    <property type="entry name" value="ArsR-like_HTH"/>
</dbReference>
<dbReference type="InterPro" id="IPR036390">
    <property type="entry name" value="WH_DNA-bd_sf"/>
</dbReference>
<dbReference type="InterPro" id="IPR011008">
    <property type="entry name" value="Dimeric_a/b-barrel"/>
</dbReference>
<proteinExistence type="predicted"/>
<dbReference type="Gene3D" id="3.30.70.920">
    <property type="match status" value="1"/>
</dbReference>
<reference evidence="5" key="2">
    <citation type="journal article" date="2012" name="PLoS ONE">
        <title>A Deeply Branching Thermophilic Bacterium with an Ancient Acetyl-CoA Pathway Dominates a Subsurface Ecosystem.</title>
        <authorList>
            <person name="Takami H."/>
            <person name="Noguchi H."/>
            <person name="Takaki Y."/>
            <person name="Uchiyama I."/>
            <person name="Toyoda A."/>
            <person name="Nishi S."/>
            <person name="Chee G.-J."/>
            <person name="Arai W."/>
            <person name="Nunoura T."/>
            <person name="Itoh T."/>
            <person name="Hattori M."/>
            <person name="Takai K."/>
        </authorList>
    </citation>
    <scope>NUCLEOTIDE SEQUENCE</scope>
</reference>
<dbReference type="Pfam" id="PF13412">
    <property type="entry name" value="HTH_24"/>
    <property type="match status" value="1"/>
</dbReference>
<dbReference type="InterPro" id="IPR036388">
    <property type="entry name" value="WH-like_DNA-bd_sf"/>
</dbReference>
<feature type="domain" description="HTH asnC-type" evidence="4">
    <location>
        <begin position="8"/>
        <end position="68"/>
    </location>
</feature>
<sequence>MPRTRVLMDELDRKVIAILQEDGRASNAHIARRVGVSEGTVRRRLKRLVQEGYIRVLALPQPQKLGYETEAIIGVQVDPDKLDEVGERLAQLKEVQWAAVTTGAFDVILWATVPSAEDLGTLLRAKIGSVPGVRRTETFVALSVKKRSAPLPVS</sequence>
<dbReference type="CDD" id="cd00090">
    <property type="entry name" value="HTH_ARSR"/>
    <property type="match status" value="1"/>
</dbReference>
<keyword evidence="2" id="KW-0238">DNA-binding</keyword>
<keyword evidence="3" id="KW-0804">Transcription</keyword>
<dbReference type="PANTHER" id="PTHR30154">
    <property type="entry name" value="LEUCINE-RESPONSIVE REGULATORY PROTEIN"/>
    <property type="match status" value="1"/>
</dbReference>
<dbReference type="SUPFAM" id="SSF54909">
    <property type="entry name" value="Dimeric alpha+beta barrel"/>
    <property type="match status" value="1"/>
</dbReference>
<reference evidence="5" key="1">
    <citation type="journal article" date="2005" name="Environ. Microbiol.">
        <title>Genetic and functional properties of uncultivated thermophilic crenarchaeotes from a subsurface gold mine as revealed by analysis of genome fragments.</title>
        <authorList>
            <person name="Nunoura T."/>
            <person name="Hirayama H."/>
            <person name="Takami H."/>
            <person name="Oida H."/>
            <person name="Nishi S."/>
            <person name="Shimamura S."/>
            <person name="Suzuki Y."/>
            <person name="Inagaki F."/>
            <person name="Takai K."/>
            <person name="Nealson K.H."/>
            <person name="Horikoshi K."/>
        </authorList>
    </citation>
    <scope>NUCLEOTIDE SEQUENCE</scope>
</reference>
<dbReference type="SUPFAM" id="SSF46785">
    <property type="entry name" value="Winged helix' DNA-binding domain"/>
    <property type="match status" value="1"/>
</dbReference>
<protein>
    <submittedName>
        <fullName evidence="5">Lrp/AsnC family transcriptional regulator</fullName>
    </submittedName>
</protein>